<organism evidence="3 4">
    <name type="scientific">Desulfoluna limicola</name>
    <dbReference type="NCBI Taxonomy" id="2810562"/>
    <lineage>
        <taxon>Bacteria</taxon>
        <taxon>Pseudomonadati</taxon>
        <taxon>Thermodesulfobacteriota</taxon>
        <taxon>Desulfobacteria</taxon>
        <taxon>Desulfobacterales</taxon>
        <taxon>Desulfolunaceae</taxon>
        <taxon>Desulfoluna</taxon>
    </lineage>
</organism>
<protein>
    <submittedName>
        <fullName evidence="3">Membrane protein</fullName>
    </submittedName>
</protein>
<dbReference type="Gene3D" id="3.40.50.410">
    <property type="entry name" value="von Willebrand factor, type A domain"/>
    <property type="match status" value="1"/>
</dbReference>
<accession>A0ABM7PDM5</accession>
<dbReference type="SMART" id="SM00327">
    <property type="entry name" value="VWA"/>
    <property type="match status" value="1"/>
</dbReference>
<keyword evidence="1" id="KW-0472">Membrane</keyword>
<keyword evidence="1" id="KW-1133">Transmembrane helix</keyword>
<dbReference type="InterPro" id="IPR050768">
    <property type="entry name" value="UPF0353/GerABKA_families"/>
</dbReference>
<dbReference type="PANTHER" id="PTHR22550">
    <property type="entry name" value="SPORE GERMINATION PROTEIN"/>
    <property type="match status" value="1"/>
</dbReference>
<keyword evidence="1" id="KW-0812">Transmembrane</keyword>
<reference evidence="3 4" key="1">
    <citation type="submission" date="2021-02" db="EMBL/GenBank/DDBJ databases">
        <title>Complete genome of Desulfoluna sp. strain ASN36.</title>
        <authorList>
            <person name="Takahashi A."/>
            <person name="Kojima H."/>
            <person name="Fukui M."/>
        </authorList>
    </citation>
    <scope>NUCLEOTIDE SEQUENCE [LARGE SCALE GENOMIC DNA]</scope>
    <source>
        <strain evidence="3 4">ASN36</strain>
    </source>
</reference>
<evidence type="ECO:0000256" key="1">
    <source>
        <dbReference type="SAM" id="Phobius"/>
    </source>
</evidence>
<dbReference type="InterPro" id="IPR002035">
    <property type="entry name" value="VWF_A"/>
</dbReference>
<dbReference type="EMBL" id="AP024488">
    <property type="protein sequence ID" value="BCS95352.1"/>
    <property type="molecule type" value="Genomic_DNA"/>
</dbReference>
<evidence type="ECO:0000313" key="3">
    <source>
        <dbReference type="EMBL" id="BCS95352.1"/>
    </source>
</evidence>
<gene>
    <name evidence="3" type="ORF">DSLASN_09840</name>
</gene>
<dbReference type="PROSITE" id="PS50234">
    <property type="entry name" value="VWFA"/>
    <property type="match status" value="1"/>
</dbReference>
<sequence>MCFLRSKAIAHESPLTLETSEQAMLQFQYPILFALLPLPLILRRFLPVYSEKQQSVRIPFFDDLVEKTGLKPSTGAVVYTQPMVQITVLLLAWILVVAALARPQWIEDAVTKTVPSRDLLLAVDLSGSMETTDFKNREGKTVDRLTAVKEVLHEFLEKREGDRVGLIFFGSAAFIQAPFTEDLDTCRALLDEAQVRMAGPQTMMGDSIGLAITMFERSEMKERVMIVLTDGNDTGSQVPPEKAAEIAKDNQVTIHTVAVGDPEAAGEEKLDVEALKTVASTTGGEFFQADDRDGLSTIYKRLDDMSTRDLETISYRPRQDLFHWPMGAVLILSFLYHGIAALQVVVLTSRKHVPMGPVAPNEPPAALPGAKLLKSLTNRF</sequence>
<proteinExistence type="predicted"/>
<dbReference type="Pfam" id="PF00092">
    <property type="entry name" value="VWA"/>
    <property type="match status" value="1"/>
</dbReference>
<name>A0ABM7PDM5_9BACT</name>
<dbReference type="CDD" id="cd01467">
    <property type="entry name" value="vWA_BatA_type"/>
    <property type="match status" value="1"/>
</dbReference>
<evidence type="ECO:0000259" key="2">
    <source>
        <dbReference type="PROSITE" id="PS50234"/>
    </source>
</evidence>
<dbReference type="InterPro" id="IPR033881">
    <property type="entry name" value="vWA_BatA_type"/>
</dbReference>
<evidence type="ECO:0000313" key="4">
    <source>
        <dbReference type="Proteomes" id="UP001320148"/>
    </source>
</evidence>
<dbReference type="PANTHER" id="PTHR22550:SF18">
    <property type="entry name" value="VWFA DOMAIN-CONTAINING PROTEIN"/>
    <property type="match status" value="1"/>
</dbReference>
<feature type="domain" description="VWFA" evidence="2">
    <location>
        <begin position="118"/>
        <end position="302"/>
    </location>
</feature>
<dbReference type="SUPFAM" id="SSF53300">
    <property type="entry name" value="vWA-like"/>
    <property type="match status" value="1"/>
</dbReference>
<dbReference type="Proteomes" id="UP001320148">
    <property type="component" value="Chromosome"/>
</dbReference>
<keyword evidence="4" id="KW-1185">Reference proteome</keyword>
<feature type="transmembrane region" description="Helical" evidence="1">
    <location>
        <begin position="322"/>
        <end position="347"/>
    </location>
</feature>
<dbReference type="InterPro" id="IPR036465">
    <property type="entry name" value="vWFA_dom_sf"/>
</dbReference>